<dbReference type="AlphaFoldDB" id="A0A915L9R9"/>
<dbReference type="WBParaSite" id="nRc.2.0.1.t47875-RA">
    <property type="protein sequence ID" value="nRc.2.0.1.t47875-RA"/>
    <property type="gene ID" value="nRc.2.0.1.g47875"/>
</dbReference>
<dbReference type="Proteomes" id="UP000887565">
    <property type="component" value="Unplaced"/>
</dbReference>
<protein>
    <submittedName>
        <fullName evidence="2">Uncharacterized protein</fullName>
    </submittedName>
</protein>
<evidence type="ECO:0000313" key="2">
    <source>
        <dbReference type="WBParaSite" id="nRc.2.0.1.t47875-RA"/>
    </source>
</evidence>
<reference evidence="2" key="1">
    <citation type="submission" date="2022-11" db="UniProtKB">
        <authorList>
            <consortium name="WormBaseParasite"/>
        </authorList>
    </citation>
    <scope>IDENTIFICATION</scope>
</reference>
<organism evidence="1 2">
    <name type="scientific">Romanomermis culicivorax</name>
    <name type="common">Nematode worm</name>
    <dbReference type="NCBI Taxonomy" id="13658"/>
    <lineage>
        <taxon>Eukaryota</taxon>
        <taxon>Metazoa</taxon>
        <taxon>Ecdysozoa</taxon>
        <taxon>Nematoda</taxon>
        <taxon>Enoplea</taxon>
        <taxon>Dorylaimia</taxon>
        <taxon>Mermithida</taxon>
        <taxon>Mermithoidea</taxon>
        <taxon>Mermithidae</taxon>
        <taxon>Romanomermis</taxon>
    </lineage>
</organism>
<sequence>MAASVAVIDDAVFKNDRLLPQTSQGLSSQKILIILLLDCNSREIHNQHAMLTFEGARTNFASSLNGFKAAKCPFNVFPFKCFSKALFSTPKPALAASDPNPLSDIKLPVKDRLIFSTSAFNVNV</sequence>
<accession>A0A915L9R9</accession>
<proteinExistence type="predicted"/>
<keyword evidence="1" id="KW-1185">Reference proteome</keyword>
<evidence type="ECO:0000313" key="1">
    <source>
        <dbReference type="Proteomes" id="UP000887565"/>
    </source>
</evidence>
<name>A0A915L9R9_ROMCU</name>